<dbReference type="STRING" id="861298.SAMN04488136_11636"/>
<organism evidence="1 2">
    <name type="scientific">Vibrio xiamenensis</name>
    <dbReference type="NCBI Taxonomy" id="861298"/>
    <lineage>
        <taxon>Bacteria</taxon>
        <taxon>Pseudomonadati</taxon>
        <taxon>Pseudomonadota</taxon>
        <taxon>Gammaproteobacteria</taxon>
        <taxon>Vibrionales</taxon>
        <taxon>Vibrionaceae</taxon>
        <taxon>Vibrio</taxon>
    </lineage>
</organism>
<name>A0A1G8CFW2_9VIBR</name>
<dbReference type="AlphaFoldDB" id="A0A1G8CFW2"/>
<keyword evidence="2" id="KW-1185">Reference proteome</keyword>
<proteinExistence type="predicted"/>
<dbReference type="EMBL" id="FNDD01000016">
    <property type="protein sequence ID" value="SDH44113.1"/>
    <property type="molecule type" value="Genomic_DNA"/>
</dbReference>
<sequence>MSIEIITTSLITGSSNTDGTGGAENLTVENGHEIDLEQGWVIDDPNPYDTDAHLTDGDTTITTSEDEAGNGLHDIDITIENTGEWNDDGQKELSVDTDDAAHYLNGAGSASITIENFVDVNLHATDTGSWTGVTYVIEGAKRGTIDFSDSTDKTNSNDLDIIAHSNGDHWDNTFEITGSENSDHFSISGDSSTQYTEFSVDLGAGRDTFSVDVAAANSSVTTRFVDGGEGFDTLTITGDIEELGIEFVNFERIHGSSGDSLATVTLNENVLTHNGSEDAPLIVENAAVEFTGDIESISATESDYGNNYYDVTVNYDDASYTVITDHIDQDWLV</sequence>
<dbReference type="OrthoDB" id="5878065at2"/>
<gene>
    <name evidence="1" type="ORF">SAMN04488136_11636</name>
</gene>
<reference evidence="1 2" key="1">
    <citation type="submission" date="2016-10" db="EMBL/GenBank/DDBJ databases">
        <authorList>
            <person name="de Groot N.N."/>
        </authorList>
    </citation>
    <scope>NUCLEOTIDE SEQUENCE [LARGE SCALE GENOMIC DNA]</scope>
    <source>
        <strain evidence="1 2">CGMCC 1.10228</strain>
    </source>
</reference>
<accession>A0A1G8CFW2</accession>
<evidence type="ECO:0000313" key="1">
    <source>
        <dbReference type="EMBL" id="SDH44113.1"/>
    </source>
</evidence>
<protein>
    <submittedName>
        <fullName evidence="1">Uncharacterized protein</fullName>
    </submittedName>
</protein>
<dbReference type="RefSeq" id="WP_093274956.1">
    <property type="nucleotide sequence ID" value="NZ_FNDD01000016.1"/>
</dbReference>
<evidence type="ECO:0000313" key="2">
    <source>
        <dbReference type="Proteomes" id="UP000198854"/>
    </source>
</evidence>
<dbReference type="Proteomes" id="UP000198854">
    <property type="component" value="Unassembled WGS sequence"/>
</dbReference>